<dbReference type="PIRSF" id="PIRSF000513">
    <property type="entry name" value="Thz_kinase"/>
    <property type="match status" value="1"/>
</dbReference>
<evidence type="ECO:0000256" key="11">
    <source>
        <dbReference type="HAMAP-Rule" id="MF_00228"/>
    </source>
</evidence>
<dbReference type="UniPathway" id="UPA00060">
    <property type="reaction ID" value="UER00139"/>
</dbReference>
<proteinExistence type="inferred from homology"/>
<evidence type="ECO:0000256" key="4">
    <source>
        <dbReference type="ARBA" id="ARBA00022679"/>
    </source>
</evidence>
<dbReference type="HAMAP" id="MF_00228">
    <property type="entry name" value="Thz_kinase"/>
    <property type="match status" value="1"/>
</dbReference>
<dbReference type="RefSeq" id="WP_129185886.1">
    <property type="nucleotide sequence ID" value="NZ_JAGIOG010000001.1"/>
</dbReference>
<keyword evidence="4 11" id="KW-0808">Transferase</keyword>
<keyword evidence="9 11" id="KW-0460">Magnesium</keyword>
<dbReference type="Proteomes" id="UP001515100">
    <property type="component" value="Unassembled WGS sequence"/>
</dbReference>
<comment type="cofactor">
    <cofactor evidence="2 11">
        <name>Mg(2+)</name>
        <dbReference type="ChEBI" id="CHEBI:18420"/>
    </cofactor>
</comment>
<gene>
    <name evidence="11 12" type="primary">thiM</name>
    <name evidence="12" type="ORF">ESP62_018930</name>
</gene>
<keyword evidence="10 11" id="KW-0784">Thiamine biosynthesis</keyword>
<feature type="binding site" evidence="11">
    <location>
        <position position="196"/>
    </location>
    <ligand>
        <name>substrate</name>
    </ligand>
</feature>
<dbReference type="EC" id="2.7.1.50" evidence="11"/>
<protein>
    <recommendedName>
        <fullName evidence="11">Hydroxyethylthiazole kinase</fullName>
        <ecNumber evidence="11">2.7.1.50</ecNumber>
    </recommendedName>
    <alternativeName>
        <fullName evidence="11">4-methyl-5-beta-hydroxyethylthiazole kinase</fullName>
        <shortName evidence="11">TH kinase</shortName>
        <shortName evidence="11">Thz kinase</shortName>
    </alternativeName>
</protein>
<keyword evidence="8 11" id="KW-0067">ATP-binding</keyword>
<dbReference type="GO" id="GO:0009229">
    <property type="term" value="P:thiamine diphosphate biosynthetic process"/>
    <property type="evidence" value="ECO:0007669"/>
    <property type="project" value="UniProtKB-UniRule"/>
</dbReference>
<dbReference type="Pfam" id="PF02110">
    <property type="entry name" value="HK"/>
    <property type="match status" value="1"/>
</dbReference>
<keyword evidence="6 11" id="KW-0547">Nucleotide-binding</keyword>
<dbReference type="EMBL" id="SDPP02000007">
    <property type="protein sequence ID" value="KAA1372477.1"/>
    <property type="molecule type" value="Genomic_DNA"/>
</dbReference>
<dbReference type="CDD" id="cd01170">
    <property type="entry name" value="THZ_kinase"/>
    <property type="match status" value="1"/>
</dbReference>
<organism evidence="12 13">
    <name type="scientific">Aeromicrobium fastidiosum</name>
    <dbReference type="NCBI Taxonomy" id="52699"/>
    <lineage>
        <taxon>Bacteria</taxon>
        <taxon>Bacillati</taxon>
        <taxon>Actinomycetota</taxon>
        <taxon>Actinomycetes</taxon>
        <taxon>Propionibacteriales</taxon>
        <taxon>Nocardioidaceae</taxon>
        <taxon>Aeromicrobium</taxon>
    </lineage>
</organism>
<dbReference type="OrthoDB" id="8909021at2"/>
<reference evidence="12" key="1">
    <citation type="submission" date="2019-09" db="EMBL/GenBank/DDBJ databases">
        <authorList>
            <person name="Li J."/>
        </authorList>
    </citation>
    <scope>NUCLEOTIDE SEQUENCE [LARGE SCALE GENOMIC DNA]</scope>
    <source>
        <strain evidence="12">NRBC 14897</strain>
    </source>
</reference>
<keyword evidence="13" id="KW-1185">Reference proteome</keyword>
<evidence type="ECO:0000256" key="2">
    <source>
        <dbReference type="ARBA" id="ARBA00001946"/>
    </source>
</evidence>
<dbReference type="NCBIfam" id="TIGR00694">
    <property type="entry name" value="thiM"/>
    <property type="match status" value="1"/>
</dbReference>
<evidence type="ECO:0000256" key="5">
    <source>
        <dbReference type="ARBA" id="ARBA00022723"/>
    </source>
</evidence>
<comment type="pathway">
    <text evidence="3 11">Cofactor biosynthesis; thiamine diphosphate biosynthesis; 4-methyl-5-(2-phosphoethyl)-thiazole from 5-(2-hydroxyethyl)-4-methylthiazole: step 1/1.</text>
</comment>
<comment type="function">
    <text evidence="11">Catalyzes the phosphorylation of the hydroxyl group of 4-methyl-5-beta-hydroxyethylthiazole (THZ).</text>
</comment>
<keyword evidence="5 11" id="KW-0479">Metal-binding</keyword>
<dbReference type="NCBIfam" id="NF006830">
    <property type="entry name" value="PRK09355.1"/>
    <property type="match status" value="1"/>
</dbReference>
<feature type="binding site" evidence="11">
    <location>
        <position position="48"/>
    </location>
    <ligand>
        <name>substrate</name>
    </ligand>
</feature>
<comment type="similarity">
    <text evidence="11">Belongs to the Thz kinase family.</text>
</comment>
<dbReference type="InterPro" id="IPR000417">
    <property type="entry name" value="Hyethyz_kinase"/>
</dbReference>
<dbReference type="PRINTS" id="PR01099">
    <property type="entry name" value="HYETHTZKNASE"/>
</dbReference>
<dbReference type="GO" id="GO:0005524">
    <property type="term" value="F:ATP binding"/>
    <property type="evidence" value="ECO:0007669"/>
    <property type="project" value="UniProtKB-UniRule"/>
</dbReference>
<evidence type="ECO:0000256" key="6">
    <source>
        <dbReference type="ARBA" id="ARBA00022741"/>
    </source>
</evidence>
<sequence>MSSTVTSATPSIVAAVRAQSPLVQYLTNYVSMDVAANVLNAVGASPAMVHDPHESGEFARIASAVGVNIGTPSPSWVDGMIEAARAAHEVGTPWVLDPVAVGATAYRREIVAQLLEHRPTVVRGNASEILAIATSQTGGRGVDSDAASSDAVDAARGLARDLATVVVVTGVEDVVTDGSRTAVVHGGHAWMPMVTALGCSATALVAACCAVEPDALEASVAAMVMLAVAGERAGERSAGPGSFRVALLDELAALDDVRVASARVVRS</sequence>
<dbReference type="InterPro" id="IPR029056">
    <property type="entry name" value="Ribokinase-like"/>
</dbReference>
<dbReference type="GO" id="GO:0004417">
    <property type="term" value="F:hydroxyethylthiazole kinase activity"/>
    <property type="evidence" value="ECO:0007669"/>
    <property type="project" value="UniProtKB-UniRule"/>
</dbReference>
<comment type="caution">
    <text evidence="12">The sequence shown here is derived from an EMBL/GenBank/DDBJ whole genome shotgun (WGS) entry which is preliminary data.</text>
</comment>
<evidence type="ECO:0000256" key="8">
    <source>
        <dbReference type="ARBA" id="ARBA00022840"/>
    </source>
</evidence>
<evidence type="ECO:0000313" key="12">
    <source>
        <dbReference type="EMBL" id="KAA1372477.1"/>
    </source>
</evidence>
<evidence type="ECO:0000256" key="9">
    <source>
        <dbReference type="ARBA" id="ARBA00022842"/>
    </source>
</evidence>
<feature type="binding site" evidence="11">
    <location>
        <position position="123"/>
    </location>
    <ligand>
        <name>ATP</name>
        <dbReference type="ChEBI" id="CHEBI:30616"/>
    </ligand>
</feature>
<evidence type="ECO:0000256" key="3">
    <source>
        <dbReference type="ARBA" id="ARBA00004868"/>
    </source>
</evidence>
<dbReference type="GO" id="GO:0009228">
    <property type="term" value="P:thiamine biosynthetic process"/>
    <property type="evidence" value="ECO:0007669"/>
    <property type="project" value="UniProtKB-KW"/>
</dbReference>
<evidence type="ECO:0000256" key="1">
    <source>
        <dbReference type="ARBA" id="ARBA00001771"/>
    </source>
</evidence>
<name>A0A641AGT4_9ACTN</name>
<evidence type="ECO:0000256" key="10">
    <source>
        <dbReference type="ARBA" id="ARBA00022977"/>
    </source>
</evidence>
<evidence type="ECO:0000256" key="7">
    <source>
        <dbReference type="ARBA" id="ARBA00022777"/>
    </source>
</evidence>
<feature type="binding site" evidence="11">
    <location>
        <position position="169"/>
    </location>
    <ligand>
        <name>ATP</name>
        <dbReference type="ChEBI" id="CHEBI:30616"/>
    </ligand>
</feature>
<dbReference type="AlphaFoldDB" id="A0A641AGT4"/>
<dbReference type="Gene3D" id="3.40.1190.20">
    <property type="match status" value="1"/>
</dbReference>
<evidence type="ECO:0000313" key="13">
    <source>
        <dbReference type="Proteomes" id="UP001515100"/>
    </source>
</evidence>
<dbReference type="SUPFAM" id="SSF53613">
    <property type="entry name" value="Ribokinase-like"/>
    <property type="match status" value="1"/>
</dbReference>
<dbReference type="GO" id="GO:0000287">
    <property type="term" value="F:magnesium ion binding"/>
    <property type="evidence" value="ECO:0007669"/>
    <property type="project" value="UniProtKB-UniRule"/>
</dbReference>
<accession>A0A641AGT4</accession>
<keyword evidence="7 11" id="KW-0418">Kinase</keyword>
<comment type="catalytic activity">
    <reaction evidence="1 11">
        <text>5-(2-hydroxyethyl)-4-methylthiazole + ATP = 4-methyl-5-(2-phosphooxyethyl)-thiazole + ADP + H(+)</text>
        <dbReference type="Rhea" id="RHEA:24212"/>
        <dbReference type="ChEBI" id="CHEBI:15378"/>
        <dbReference type="ChEBI" id="CHEBI:17957"/>
        <dbReference type="ChEBI" id="CHEBI:30616"/>
        <dbReference type="ChEBI" id="CHEBI:58296"/>
        <dbReference type="ChEBI" id="CHEBI:456216"/>
        <dbReference type="EC" id="2.7.1.50"/>
    </reaction>
</comment>